<feature type="transmembrane region" description="Helical" evidence="1">
    <location>
        <begin position="28"/>
        <end position="49"/>
    </location>
</feature>
<sequence length="253" mass="29008">MSFILFAVLTLLMLVAYFIRWRGIFYSLLFITLALFLLVGTGIIPQYLLDKLQQDYRLKPEVQWQKNNAIILLGAGTQKIPYTHQIEPPFFAYGRLSETVIQYQLCQRSKQVCKVIVSGGDPMNNGLSEAEVYKATLTLSGVADNDIITEANSMNTWQNAKFTHRILEADHFDNLVLITSGFHLRRSELYFTHFGIHAIPIRADYMAAKISPLPLWYNFAITDFAIHEYIGIARYFVYNVMGWNNDPVKGNTH</sequence>
<dbReference type="InterPro" id="IPR003848">
    <property type="entry name" value="DUF218"/>
</dbReference>
<name>A0ABT0LCG5_9GAMM</name>
<dbReference type="Proteomes" id="UP001203423">
    <property type="component" value="Unassembled WGS sequence"/>
</dbReference>
<feature type="domain" description="DUF218" evidence="2">
    <location>
        <begin position="69"/>
        <end position="231"/>
    </location>
</feature>
<dbReference type="RefSeq" id="WP_248940312.1">
    <property type="nucleotide sequence ID" value="NZ_JAKIKS010000038.1"/>
</dbReference>
<gene>
    <name evidence="3" type="ORF">L2764_11260</name>
</gene>
<keyword evidence="1" id="KW-0812">Transmembrane</keyword>
<dbReference type="CDD" id="cd06259">
    <property type="entry name" value="YdcF-like"/>
    <property type="match status" value="1"/>
</dbReference>
<proteinExistence type="predicted"/>
<protein>
    <submittedName>
        <fullName evidence="3">YdcF family protein</fullName>
    </submittedName>
</protein>
<evidence type="ECO:0000313" key="3">
    <source>
        <dbReference type="EMBL" id="MCL1125037.1"/>
    </source>
</evidence>
<organism evidence="3 4">
    <name type="scientific">Shewanella surugensis</name>
    <dbReference type="NCBI Taxonomy" id="212020"/>
    <lineage>
        <taxon>Bacteria</taxon>
        <taxon>Pseudomonadati</taxon>
        <taxon>Pseudomonadota</taxon>
        <taxon>Gammaproteobacteria</taxon>
        <taxon>Alteromonadales</taxon>
        <taxon>Shewanellaceae</taxon>
        <taxon>Shewanella</taxon>
    </lineage>
</organism>
<dbReference type="EMBL" id="JAKIKS010000038">
    <property type="protein sequence ID" value="MCL1125037.1"/>
    <property type="molecule type" value="Genomic_DNA"/>
</dbReference>
<reference evidence="3 4" key="1">
    <citation type="submission" date="2022-01" db="EMBL/GenBank/DDBJ databases">
        <title>Whole genome-based taxonomy of the Shewanellaceae.</title>
        <authorList>
            <person name="Martin-Rodriguez A.J."/>
        </authorList>
    </citation>
    <scope>NUCLEOTIDE SEQUENCE [LARGE SCALE GENOMIC DNA]</scope>
    <source>
        <strain evidence="3 4">DSM 17177</strain>
    </source>
</reference>
<keyword evidence="1" id="KW-1133">Transmembrane helix</keyword>
<keyword evidence="1" id="KW-0472">Membrane</keyword>
<evidence type="ECO:0000259" key="2">
    <source>
        <dbReference type="Pfam" id="PF02698"/>
    </source>
</evidence>
<dbReference type="Pfam" id="PF02698">
    <property type="entry name" value="DUF218"/>
    <property type="match status" value="1"/>
</dbReference>
<dbReference type="InterPro" id="IPR051599">
    <property type="entry name" value="Cell_Envelope_Assoc"/>
</dbReference>
<dbReference type="PANTHER" id="PTHR30336">
    <property type="entry name" value="INNER MEMBRANE PROTEIN, PROBABLE PERMEASE"/>
    <property type="match status" value="1"/>
</dbReference>
<accession>A0ABT0LCG5</accession>
<dbReference type="InterPro" id="IPR014729">
    <property type="entry name" value="Rossmann-like_a/b/a_fold"/>
</dbReference>
<comment type="caution">
    <text evidence="3">The sequence shown here is derived from an EMBL/GenBank/DDBJ whole genome shotgun (WGS) entry which is preliminary data.</text>
</comment>
<evidence type="ECO:0000256" key="1">
    <source>
        <dbReference type="SAM" id="Phobius"/>
    </source>
</evidence>
<evidence type="ECO:0000313" key="4">
    <source>
        <dbReference type="Proteomes" id="UP001203423"/>
    </source>
</evidence>
<dbReference type="PANTHER" id="PTHR30336:SF4">
    <property type="entry name" value="ENVELOPE BIOGENESIS FACTOR ELYC"/>
    <property type="match status" value="1"/>
</dbReference>
<keyword evidence="4" id="KW-1185">Reference proteome</keyword>
<dbReference type="Gene3D" id="3.40.50.620">
    <property type="entry name" value="HUPs"/>
    <property type="match status" value="1"/>
</dbReference>